<dbReference type="InterPro" id="IPR027417">
    <property type="entry name" value="P-loop_NTPase"/>
</dbReference>
<dbReference type="Pfam" id="PF00071">
    <property type="entry name" value="Ras"/>
    <property type="match status" value="1"/>
</dbReference>
<gene>
    <name evidence="5" type="primary">RHO1_1</name>
    <name evidence="5" type="ORF">EHS25_001913</name>
</gene>
<evidence type="ECO:0000256" key="4">
    <source>
        <dbReference type="SAM" id="Phobius"/>
    </source>
</evidence>
<dbReference type="SUPFAM" id="SSF52540">
    <property type="entry name" value="P-loop containing nucleoside triphosphate hydrolases"/>
    <property type="match status" value="1"/>
</dbReference>
<dbReference type="GO" id="GO:0007264">
    <property type="term" value="P:small GTPase-mediated signal transduction"/>
    <property type="evidence" value="ECO:0007669"/>
    <property type="project" value="InterPro"/>
</dbReference>
<name>A0A427YG06_9TREE</name>
<dbReference type="STRING" id="1890683.A0A427YG06"/>
<evidence type="ECO:0000313" key="6">
    <source>
        <dbReference type="Proteomes" id="UP000279259"/>
    </source>
</evidence>
<dbReference type="PROSITE" id="PS51420">
    <property type="entry name" value="RHO"/>
    <property type="match status" value="1"/>
</dbReference>
<dbReference type="Gene3D" id="3.40.50.300">
    <property type="entry name" value="P-loop containing nucleotide triphosphate hydrolases"/>
    <property type="match status" value="1"/>
</dbReference>
<dbReference type="OrthoDB" id="2575404at2759"/>
<dbReference type="Proteomes" id="UP000279259">
    <property type="component" value="Unassembled WGS sequence"/>
</dbReference>
<feature type="transmembrane region" description="Helical" evidence="4">
    <location>
        <begin position="105"/>
        <end position="127"/>
    </location>
</feature>
<keyword evidence="1" id="KW-0547">Nucleotide-binding</keyword>
<keyword evidence="4" id="KW-1133">Transmembrane helix</keyword>
<keyword evidence="2" id="KW-0342">GTP-binding</keyword>
<dbReference type="AlphaFoldDB" id="A0A427YG06"/>
<organism evidence="5 6">
    <name type="scientific">Saitozyma podzolica</name>
    <dbReference type="NCBI Taxonomy" id="1890683"/>
    <lineage>
        <taxon>Eukaryota</taxon>
        <taxon>Fungi</taxon>
        <taxon>Dikarya</taxon>
        <taxon>Basidiomycota</taxon>
        <taxon>Agaricomycotina</taxon>
        <taxon>Tremellomycetes</taxon>
        <taxon>Tremellales</taxon>
        <taxon>Trimorphomycetaceae</taxon>
        <taxon>Saitozyma</taxon>
    </lineage>
</organism>
<keyword evidence="4" id="KW-0812">Transmembrane</keyword>
<evidence type="ECO:0000256" key="2">
    <source>
        <dbReference type="ARBA" id="ARBA00023134"/>
    </source>
</evidence>
<dbReference type="InterPro" id="IPR001806">
    <property type="entry name" value="Small_GTPase"/>
</dbReference>
<dbReference type="SMART" id="SM00174">
    <property type="entry name" value="RHO"/>
    <property type="match status" value="1"/>
</dbReference>
<evidence type="ECO:0000313" key="5">
    <source>
        <dbReference type="EMBL" id="RSH89927.1"/>
    </source>
</evidence>
<evidence type="ECO:0000256" key="1">
    <source>
        <dbReference type="ARBA" id="ARBA00022741"/>
    </source>
</evidence>
<feature type="region of interest" description="Disordered" evidence="3">
    <location>
        <begin position="237"/>
        <end position="259"/>
    </location>
</feature>
<comment type="caution">
    <text evidence="5">The sequence shown here is derived from an EMBL/GenBank/DDBJ whole genome shotgun (WGS) entry which is preliminary data.</text>
</comment>
<keyword evidence="6" id="KW-1185">Reference proteome</keyword>
<dbReference type="GO" id="GO:0005525">
    <property type="term" value="F:GTP binding"/>
    <property type="evidence" value="ECO:0007669"/>
    <property type="project" value="UniProtKB-KW"/>
</dbReference>
<sequence>MPSLRPRRSLMTIPGEGACEKTSLLVVFRTGMFPEGYVPTVFENYIADVEVDVEKVELAFDLRLSQGFSRLRPLSYPDSHILVRFSIDSRDLLDNIRSNLPDASIVAGIAVTLAVLAALTIVAMLLVQASPRLDFFRLAMFAMVAPPNSSLADGTRGPCVTESHQTSRRNDIQVITLLGSQATGLANAEYDLTVFSLAKMDAPTTIPPENDQNPSRLANKCLQRTRRCGVGISCQAVQGSQSPGPDLQARQTSTGHNLN</sequence>
<evidence type="ECO:0000256" key="3">
    <source>
        <dbReference type="SAM" id="MobiDB-lite"/>
    </source>
</evidence>
<dbReference type="GO" id="GO:0003924">
    <property type="term" value="F:GTPase activity"/>
    <property type="evidence" value="ECO:0007669"/>
    <property type="project" value="InterPro"/>
</dbReference>
<proteinExistence type="predicted"/>
<accession>A0A427YG06</accession>
<protein>
    <submittedName>
        <fullName evidence="5">GTP-binding protein Rho1</fullName>
    </submittedName>
</protein>
<reference evidence="5 6" key="1">
    <citation type="submission" date="2018-11" db="EMBL/GenBank/DDBJ databases">
        <title>Genome sequence of Saitozyma podzolica DSM 27192.</title>
        <authorList>
            <person name="Aliyu H."/>
            <person name="Gorte O."/>
            <person name="Ochsenreither K."/>
        </authorList>
    </citation>
    <scope>NUCLEOTIDE SEQUENCE [LARGE SCALE GENOMIC DNA]</scope>
    <source>
        <strain evidence="5 6">DSM 27192</strain>
    </source>
</reference>
<dbReference type="EMBL" id="RSCD01000012">
    <property type="protein sequence ID" value="RSH89927.1"/>
    <property type="molecule type" value="Genomic_DNA"/>
</dbReference>
<dbReference type="InterPro" id="IPR003578">
    <property type="entry name" value="Small_GTPase_Rho"/>
</dbReference>
<dbReference type="PANTHER" id="PTHR24072">
    <property type="entry name" value="RHO FAMILY GTPASE"/>
    <property type="match status" value="1"/>
</dbReference>
<keyword evidence="4" id="KW-0472">Membrane</keyword>